<gene>
    <name evidence="2" type="ORF">PR048_015375</name>
</gene>
<evidence type="ECO:0000256" key="1">
    <source>
        <dbReference type="SAM" id="MobiDB-lite"/>
    </source>
</evidence>
<dbReference type="Proteomes" id="UP001159363">
    <property type="component" value="Chromosome 4"/>
</dbReference>
<sequence length="833" mass="92218">MIGQGKFNTGCQYGRNGVLAANIADTAFWLPRWWKQDGDTCRHVGSSIPEPPALARTNAKSYYSLPPRPRLVSRAQGEWIDELRQQVPSPLPLFQHKLPFYIQHRRGFMVTAAEITFHRLRESTCRVSSCRADNKTSPPCSRCKAPFTLSAFTLKEKILQCESPLRKRVTIALALMVEANNSRAAAEEMTINVTHNNGAAGDVAVRLLASHQGETSSIPSGVAPESSHVGTVPYDAAGRRGFLGISHSPPPPIPALLHTHLASTSSALEITISAERRRGPRTQQWASGSEELVGSLLTGAARALAPRPFIPLAPMKTLFVAKLRKKNKGKKEERNRIPALERRNSARARPSGALRSIHQAVRRLCAWLQGLLVIDNNYPVLRHQPVNLSSATDVTSLIPRTLKVNTPNTPTSGVHMRKSGRDPAGNRTRFAYVGSEQSNHYIENTSCAVVILVPKFSCFLANSSNRNNVVPCLFDRSGTFARAEFGMHPSFMYLRTCSVRDCNPTRHRGRFTERPTPNQRLSVVAPQGPPHCSTSCVRCTVIPQLLLATSVPSQDEHCHRVSCTLRKAFTTSLPGTGTHEYVLQANSDTVLVTTARRRGYLVDSQPWWTLLRHCDARAWNLKKIVASVKVGRQSNALRIEATRRVMSVPELPVSIPRFLALVIQDTSNIPPSALMHSRLHSSVSHPLVHSSHEHLTRRRPAISSRRPQLTPLVHTHQTTSIKYCQPLGCGSRHLESSPTHVMRRGGPRRQPDSPEQSCVVKRIGNSSRREEVCDAIKSRRCRHSQDSQKGADSQERIVPGRGEDEVGLRLRREAAESAPAAAHNNIFSSHFPT</sequence>
<organism evidence="2 3">
    <name type="scientific">Dryococelus australis</name>
    <dbReference type="NCBI Taxonomy" id="614101"/>
    <lineage>
        <taxon>Eukaryota</taxon>
        <taxon>Metazoa</taxon>
        <taxon>Ecdysozoa</taxon>
        <taxon>Arthropoda</taxon>
        <taxon>Hexapoda</taxon>
        <taxon>Insecta</taxon>
        <taxon>Pterygota</taxon>
        <taxon>Neoptera</taxon>
        <taxon>Polyneoptera</taxon>
        <taxon>Phasmatodea</taxon>
        <taxon>Verophasmatodea</taxon>
        <taxon>Anareolatae</taxon>
        <taxon>Phasmatidae</taxon>
        <taxon>Eurycanthinae</taxon>
        <taxon>Dryococelus</taxon>
    </lineage>
</organism>
<feature type="compositionally biased region" description="Polar residues" evidence="1">
    <location>
        <begin position="403"/>
        <end position="412"/>
    </location>
</feature>
<feature type="region of interest" description="Disordered" evidence="1">
    <location>
        <begin position="777"/>
        <end position="805"/>
    </location>
</feature>
<name>A0ABQ9HGS7_9NEOP</name>
<protein>
    <submittedName>
        <fullName evidence="2">Uncharacterized protein</fullName>
    </submittedName>
</protein>
<feature type="region of interest" description="Disordered" evidence="1">
    <location>
        <begin position="734"/>
        <end position="759"/>
    </location>
</feature>
<feature type="region of interest" description="Disordered" evidence="1">
    <location>
        <begin position="402"/>
        <end position="427"/>
    </location>
</feature>
<feature type="region of interest" description="Disordered" evidence="1">
    <location>
        <begin position="814"/>
        <end position="833"/>
    </location>
</feature>
<keyword evidence="3" id="KW-1185">Reference proteome</keyword>
<evidence type="ECO:0000313" key="2">
    <source>
        <dbReference type="EMBL" id="KAJ8883531.1"/>
    </source>
</evidence>
<comment type="caution">
    <text evidence="2">The sequence shown here is derived from an EMBL/GenBank/DDBJ whole genome shotgun (WGS) entry which is preliminary data.</text>
</comment>
<proteinExistence type="predicted"/>
<accession>A0ABQ9HGS7</accession>
<reference evidence="2 3" key="1">
    <citation type="submission" date="2023-02" db="EMBL/GenBank/DDBJ databases">
        <title>LHISI_Scaffold_Assembly.</title>
        <authorList>
            <person name="Stuart O.P."/>
            <person name="Cleave R."/>
            <person name="Magrath M.J.L."/>
            <person name="Mikheyev A.S."/>
        </authorList>
    </citation>
    <scope>NUCLEOTIDE SEQUENCE [LARGE SCALE GENOMIC DNA]</scope>
    <source>
        <strain evidence="2">Daus_M_001</strain>
        <tissue evidence="2">Leg muscle</tissue>
    </source>
</reference>
<dbReference type="EMBL" id="JARBHB010000005">
    <property type="protein sequence ID" value="KAJ8883531.1"/>
    <property type="molecule type" value="Genomic_DNA"/>
</dbReference>
<evidence type="ECO:0000313" key="3">
    <source>
        <dbReference type="Proteomes" id="UP001159363"/>
    </source>
</evidence>